<sequence length="518" mass="58513">MVATGGTIAMLTLWETRRKNLQEKDKNDLDHARQVKAERRSRYAKAIEQLADDKSAVRLGGIYTLAKLADEWLSDVKTMPSKGDRTEEAQIIINSLCAYIRSPFSLAAKRAIFENSSASISSVKNSKTLMNKVFNSQQGKEEDKISFREEQEIRRTIFEEIGKRIIEVQKFRIRVIGSTNIIGASTDGLWHNLRYDFSNAPIFYPLNNLHFKSPNFEGAKFYGSADFSFSEFHGTPNFEKSEFMSEAHFQHAAFHKAAKFTGTIFNESAIFESSTFESSNQMSLEIASERINKAKKISTQKRYLFLSANFQGVKFNGKSDFRSTVFEGPVNFKNSSFGQKLKKSPDSFADFTSTNFKNATSFSGAHFYRGVNFTSARFSGIADYTETIFDTTSFFAGTIFLNTALFKKAIFSKYSPSFVASKYNGKYIYLANSKPSKYGQPIRAMFASEPLNFGRNHPVKQKENVYLNHDFEVSESHHPIETEQVTIAGGRVFTIPVGCEIFDPNPLPAPKPEEKPTK</sequence>
<dbReference type="Proteomes" id="UP000001883">
    <property type="component" value="Chromosome"/>
</dbReference>
<dbReference type="RefSeq" id="WP_012904119.1">
    <property type="nucleotide sequence ID" value="NC_013715.1"/>
</dbReference>
<dbReference type="EMBL" id="AP011540">
    <property type="protein sequence ID" value="BAI65517.1"/>
    <property type="molecule type" value="Genomic_DNA"/>
</dbReference>
<reference evidence="1 2" key="2">
    <citation type="journal article" date="2010" name="J Osaka Dent Univ">
        <title>Isolation and identification of Rothia mucilaginosa from persistent apical periodontitis lesions.</title>
        <authorList>
            <person name="Yamane K."/>
            <person name="Yoshida M."/>
            <person name="Fujihira T."/>
            <person name="Baba T."/>
            <person name="Tsuji N."/>
            <person name="Hayashi H."/>
            <person name="Sugimori C."/>
            <person name="Yamanaka T."/>
            <person name="Mashimo C."/>
            <person name="Nambu T."/>
            <person name="Kawai H."/>
            <person name="Fukushima H."/>
        </authorList>
    </citation>
    <scope>NUCLEOTIDE SEQUENCE [LARGE SCALE GENOMIC DNA]</scope>
    <source>
        <strain evidence="1 2">DY-18</strain>
    </source>
</reference>
<dbReference type="eggNOG" id="COG4372">
    <property type="taxonomic scope" value="Bacteria"/>
</dbReference>
<organism evidence="1 2">
    <name type="scientific">Rothia mucilaginosa (strain DY-18)</name>
    <name type="common">Stomatococcus mucilaginosus</name>
    <dbReference type="NCBI Taxonomy" id="680646"/>
    <lineage>
        <taxon>Bacteria</taxon>
        <taxon>Bacillati</taxon>
        <taxon>Actinomycetota</taxon>
        <taxon>Actinomycetes</taxon>
        <taxon>Micrococcales</taxon>
        <taxon>Micrococcaceae</taxon>
        <taxon>Rothia</taxon>
    </lineage>
</organism>
<dbReference type="InterPro" id="IPR001646">
    <property type="entry name" value="5peptide_repeat"/>
</dbReference>
<dbReference type="Gene3D" id="2.160.20.80">
    <property type="entry name" value="E3 ubiquitin-protein ligase SopA"/>
    <property type="match status" value="1"/>
</dbReference>
<protein>
    <submittedName>
        <fullName evidence="1">Uncharacterized low-complexity protein</fullName>
    </submittedName>
</protein>
<dbReference type="KEGG" id="rmu:RMDY18_16850"/>
<gene>
    <name evidence="1" type="ordered locus">RMDY18_16850</name>
</gene>
<evidence type="ECO:0000313" key="2">
    <source>
        <dbReference type="Proteomes" id="UP000001883"/>
    </source>
</evidence>
<dbReference type="AlphaFoldDB" id="D2NPE9"/>
<name>D2NPE9_ROTMD</name>
<reference evidence="1 2" key="3">
    <citation type="journal article" date="2010" name="Sequencing">
        <title>Complete Genome Sequence of Rothia mucilaginosa DY-18: A Clinical Isolate with Dense Meshwork-Like Structures from a Persistent Apical Periodontitis Lesion.</title>
        <authorList>
            <person name="Yamane K."/>
            <person name="Nambu T."/>
            <person name="Yamanaka T."/>
            <person name="Mashimo C."/>
            <person name="Sugimori C."/>
            <person name="Leung K.-P."/>
            <person name="Fukushima H."/>
        </authorList>
    </citation>
    <scope>NUCLEOTIDE SEQUENCE [LARGE SCALE GENOMIC DNA]</scope>
    <source>
        <strain evidence="1 2">DY-18</strain>
    </source>
</reference>
<dbReference type="eggNOG" id="COG1357">
    <property type="taxonomic scope" value="Bacteria"/>
</dbReference>
<reference evidence="2" key="1">
    <citation type="submission" date="2009-07" db="EMBL/GenBank/DDBJ databases">
        <title>Complete genome sequence of Rothia mucilaginosa DJ.</title>
        <authorList>
            <person name="Yamane K."/>
            <person name="Nambu T."/>
            <person name="Mashimo C."/>
            <person name="Sugimori C."/>
            <person name="Yamanaka T."/>
            <person name="Leung K."/>
            <person name="Fukushima H."/>
        </authorList>
    </citation>
    <scope>NUCLEOTIDE SEQUENCE [LARGE SCALE GENOMIC DNA]</scope>
    <source>
        <strain evidence="2">DY-18</strain>
    </source>
</reference>
<dbReference type="HOGENOM" id="CLU_025131_1_0_11"/>
<evidence type="ECO:0000313" key="1">
    <source>
        <dbReference type="EMBL" id="BAI65517.1"/>
    </source>
</evidence>
<proteinExistence type="predicted"/>
<keyword evidence="2" id="KW-1185">Reference proteome</keyword>
<accession>D2NPE9</accession>
<dbReference type="STRING" id="680646.RMDY18_16850"/>
<dbReference type="Pfam" id="PF13576">
    <property type="entry name" value="Pentapeptide_3"/>
    <property type="match status" value="2"/>
</dbReference>